<dbReference type="GO" id="GO:0005886">
    <property type="term" value="C:plasma membrane"/>
    <property type="evidence" value="ECO:0007669"/>
    <property type="project" value="TreeGrafter"/>
</dbReference>
<feature type="domain" description="Sodium/calcium exchanger membrane region" evidence="6">
    <location>
        <begin position="156"/>
        <end position="296"/>
    </location>
</feature>
<keyword evidence="4 5" id="KW-0472">Membrane</keyword>
<evidence type="ECO:0000313" key="8">
    <source>
        <dbReference type="Proteomes" id="UP000682111"/>
    </source>
</evidence>
<organism evidence="7 8">
    <name type="scientific">Robertmurraya siralis</name>
    <dbReference type="NCBI Taxonomy" id="77777"/>
    <lineage>
        <taxon>Bacteria</taxon>
        <taxon>Bacillati</taxon>
        <taxon>Bacillota</taxon>
        <taxon>Bacilli</taxon>
        <taxon>Bacillales</taxon>
        <taxon>Bacillaceae</taxon>
        <taxon>Robertmurraya</taxon>
    </lineage>
</organism>
<evidence type="ECO:0000256" key="1">
    <source>
        <dbReference type="ARBA" id="ARBA00004141"/>
    </source>
</evidence>
<feature type="transmembrane region" description="Helical" evidence="5">
    <location>
        <begin position="251"/>
        <end position="268"/>
    </location>
</feature>
<dbReference type="Pfam" id="PF01699">
    <property type="entry name" value="Na_Ca_ex"/>
    <property type="match status" value="2"/>
</dbReference>
<keyword evidence="8" id="KW-1185">Reference proteome</keyword>
<feature type="transmembrane region" description="Helical" evidence="5">
    <location>
        <begin position="83"/>
        <end position="104"/>
    </location>
</feature>
<evidence type="ECO:0000256" key="3">
    <source>
        <dbReference type="ARBA" id="ARBA00022989"/>
    </source>
</evidence>
<feature type="transmembrane region" description="Helical" evidence="5">
    <location>
        <begin position="219"/>
        <end position="239"/>
    </location>
</feature>
<accession>A0A919WL92</accession>
<dbReference type="InterPro" id="IPR004837">
    <property type="entry name" value="NaCa_Exmemb"/>
</dbReference>
<keyword evidence="3 5" id="KW-1133">Transmembrane helix</keyword>
<dbReference type="PANTHER" id="PTHR10846">
    <property type="entry name" value="SODIUM/POTASSIUM/CALCIUM EXCHANGER"/>
    <property type="match status" value="1"/>
</dbReference>
<evidence type="ECO:0000256" key="2">
    <source>
        <dbReference type="ARBA" id="ARBA00022692"/>
    </source>
</evidence>
<dbReference type="GO" id="GO:0006874">
    <property type="term" value="P:intracellular calcium ion homeostasis"/>
    <property type="evidence" value="ECO:0007669"/>
    <property type="project" value="TreeGrafter"/>
</dbReference>
<dbReference type="AlphaFoldDB" id="A0A919WL92"/>
<comment type="caution">
    <text evidence="7">The sequence shown here is derived from an EMBL/GenBank/DDBJ whole genome shotgun (WGS) entry which is preliminary data.</text>
</comment>
<keyword evidence="2 5" id="KW-0812">Transmembrane</keyword>
<dbReference type="InterPro" id="IPR044880">
    <property type="entry name" value="NCX_ion-bd_dom_sf"/>
</dbReference>
<feature type="transmembrane region" description="Helical" evidence="5">
    <location>
        <begin position="280"/>
        <end position="296"/>
    </location>
</feature>
<proteinExistence type="predicted"/>
<dbReference type="PANTHER" id="PTHR10846:SF8">
    <property type="entry name" value="INNER MEMBRANE PROTEIN YRBG"/>
    <property type="match status" value="1"/>
</dbReference>
<evidence type="ECO:0000259" key="6">
    <source>
        <dbReference type="Pfam" id="PF01699"/>
    </source>
</evidence>
<dbReference type="GO" id="GO:0005262">
    <property type="term" value="F:calcium channel activity"/>
    <property type="evidence" value="ECO:0007669"/>
    <property type="project" value="TreeGrafter"/>
</dbReference>
<protein>
    <submittedName>
        <fullName evidence="7">K+-dependent Na+/Ca+ exchanger</fullName>
    </submittedName>
</protein>
<evidence type="ECO:0000256" key="4">
    <source>
        <dbReference type="ARBA" id="ARBA00023136"/>
    </source>
</evidence>
<feature type="transmembrane region" description="Helical" evidence="5">
    <location>
        <begin position="180"/>
        <end position="198"/>
    </location>
</feature>
<gene>
    <name evidence="7" type="ORF">J27TS8_36950</name>
</gene>
<comment type="subcellular location">
    <subcellularLocation>
        <location evidence="1">Membrane</location>
        <topology evidence="1">Multi-pass membrane protein</topology>
    </subcellularLocation>
</comment>
<sequence>MEGSSNIAALLKIAPMIIGLTIVSFGTSSPEAAVSITAALNGNAGVTLGNVVGSNIFNITLVIGISAFLNPLKVESDTIRKEIPFTLLASVALFIMISDISLQFFDANSLTRGDGLILLLFFAIFMYYVIEIALNSREQGLHEESNKKTGSWGKNIVFTIGGLAGIILGGNIVVDSSTTIAYSLGMSETLVGLTIVAIGTSLPELITSVTASYKKLSEIALGNIVGSNIFNILFVLGASSAISPLPVDGKLFTDVILMIGLTILLFIFSRSNYRIGKIEGVIMALTYVAYMVFIIMRN</sequence>
<feature type="transmembrane region" description="Helical" evidence="5">
    <location>
        <begin position="47"/>
        <end position="71"/>
    </location>
</feature>
<feature type="transmembrane region" description="Helical" evidence="5">
    <location>
        <begin position="7"/>
        <end position="27"/>
    </location>
</feature>
<dbReference type="NCBIfam" id="TIGR00367">
    <property type="entry name" value="calcium/sodium antiporter"/>
    <property type="match status" value="1"/>
</dbReference>
<reference evidence="7" key="1">
    <citation type="submission" date="2021-03" db="EMBL/GenBank/DDBJ databases">
        <title>Antimicrobial resistance genes in bacteria isolated from Japanese honey, and their potential for conferring macrolide and lincosamide resistance in the American foulbrood pathogen Paenibacillus larvae.</title>
        <authorList>
            <person name="Okamoto M."/>
            <person name="Kumagai M."/>
            <person name="Kanamori H."/>
            <person name="Takamatsu D."/>
        </authorList>
    </citation>
    <scope>NUCLEOTIDE SEQUENCE</scope>
    <source>
        <strain evidence="7">J27TS8</strain>
    </source>
</reference>
<feature type="transmembrane region" description="Helical" evidence="5">
    <location>
        <begin position="116"/>
        <end position="134"/>
    </location>
</feature>
<dbReference type="EMBL" id="BORC01000007">
    <property type="protein sequence ID" value="GIN63702.1"/>
    <property type="molecule type" value="Genomic_DNA"/>
</dbReference>
<name>A0A919WL92_9BACI</name>
<dbReference type="GO" id="GO:0008273">
    <property type="term" value="F:calcium, potassium:sodium antiporter activity"/>
    <property type="evidence" value="ECO:0007669"/>
    <property type="project" value="TreeGrafter"/>
</dbReference>
<feature type="domain" description="Sodium/calcium exchanger membrane region" evidence="6">
    <location>
        <begin position="3"/>
        <end position="130"/>
    </location>
</feature>
<evidence type="ECO:0000313" key="7">
    <source>
        <dbReference type="EMBL" id="GIN63702.1"/>
    </source>
</evidence>
<dbReference type="Gene3D" id="1.20.1420.30">
    <property type="entry name" value="NCX, central ion-binding region"/>
    <property type="match status" value="1"/>
</dbReference>
<feature type="transmembrane region" description="Helical" evidence="5">
    <location>
        <begin position="155"/>
        <end position="174"/>
    </location>
</feature>
<dbReference type="Proteomes" id="UP000682111">
    <property type="component" value="Unassembled WGS sequence"/>
</dbReference>
<dbReference type="InterPro" id="IPR004481">
    <property type="entry name" value="K/Na/Ca-exchanger"/>
</dbReference>
<evidence type="ECO:0000256" key="5">
    <source>
        <dbReference type="SAM" id="Phobius"/>
    </source>
</evidence>